<evidence type="ECO:0000256" key="1">
    <source>
        <dbReference type="SAM" id="MobiDB-lite"/>
    </source>
</evidence>
<evidence type="ECO:0000313" key="3">
    <source>
        <dbReference type="Proteomes" id="UP000198211"/>
    </source>
</evidence>
<keyword evidence="2" id="KW-0472">Membrane</keyword>
<gene>
    <name evidence="2" type="ORF">PHMEG_00023269</name>
</gene>
<evidence type="ECO:0000313" key="2">
    <source>
        <dbReference type="EMBL" id="OWZ04776.1"/>
    </source>
</evidence>
<dbReference type="OrthoDB" id="118323at2759"/>
<comment type="caution">
    <text evidence="2">The sequence shown here is derived from an EMBL/GenBank/DDBJ whole genome shotgun (WGS) entry which is preliminary data.</text>
</comment>
<dbReference type="EMBL" id="NBNE01004781">
    <property type="protein sequence ID" value="OWZ04776.1"/>
    <property type="molecule type" value="Genomic_DNA"/>
</dbReference>
<feature type="compositionally biased region" description="Basic and acidic residues" evidence="1">
    <location>
        <begin position="1"/>
        <end position="16"/>
    </location>
</feature>
<sequence>MPDARTKSDKPNRDNLDTVVNARVEDEYDDEEDSDYPSDLERGSASQAGNRVYTVTERPKTLFRRVSTSASAFAGWALDYDPKAAKEL</sequence>
<keyword evidence="2" id="KW-0812">Transmembrane</keyword>
<protein>
    <submittedName>
        <fullName evidence="2">Transmembrane protein</fullName>
    </submittedName>
</protein>
<dbReference type="AlphaFoldDB" id="A0A225VGN0"/>
<proteinExistence type="predicted"/>
<accession>A0A225VGN0</accession>
<dbReference type="Proteomes" id="UP000198211">
    <property type="component" value="Unassembled WGS sequence"/>
</dbReference>
<name>A0A225VGN0_9STRA</name>
<feature type="compositionally biased region" description="Acidic residues" evidence="1">
    <location>
        <begin position="26"/>
        <end position="38"/>
    </location>
</feature>
<keyword evidence="3" id="KW-1185">Reference proteome</keyword>
<reference evidence="3" key="1">
    <citation type="submission" date="2017-03" db="EMBL/GenBank/DDBJ databases">
        <title>Phytopthora megakarya and P. palmivora, two closely related causual agents of cacao black pod achieved similar genome size and gene model numbers by different mechanisms.</title>
        <authorList>
            <person name="Ali S."/>
            <person name="Shao J."/>
            <person name="Larry D.J."/>
            <person name="Kronmiller B."/>
            <person name="Shen D."/>
            <person name="Strem M.D."/>
            <person name="Melnick R.L."/>
            <person name="Guiltinan M.J."/>
            <person name="Tyler B.M."/>
            <person name="Meinhardt L.W."/>
            <person name="Bailey B.A."/>
        </authorList>
    </citation>
    <scope>NUCLEOTIDE SEQUENCE [LARGE SCALE GENOMIC DNA]</scope>
    <source>
        <strain evidence="3">zdho120</strain>
    </source>
</reference>
<organism evidence="2 3">
    <name type="scientific">Phytophthora megakarya</name>
    <dbReference type="NCBI Taxonomy" id="4795"/>
    <lineage>
        <taxon>Eukaryota</taxon>
        <taxon>Sar</taxon>
        <taxon>Stramenopiles</taxon>
        <taxon>Oomycota</taxon>
        <taxon>Peronosporomycetes</taxon>
        <taxon>Peronosporales</taxon>
        <taxon>Peronosporaceae</taxon>
        <taxon>Phytophthora</taxon>
    </lineage>
</organism>
<feature type="region of interest" description="Disordered" evidence="1">
    <location>
        <begin position="1"/>
        <end position="51"/>
    </location>
</feature>